<comment type="caution">
    <text evidence="2">The sequence shown here is derived from an EMBL/GenBank/DDBJ whole genome shotgun (WGS) entry which is preliminary data.</text>
</comment>
<gene>
    <name evidence="2" type="ORF">HAX54_014551</name>
</gene>
<protein>
    <submittedName>
        <fullName evidence="2">Uncharacterized protein</fullName>
    </submittedName>
</protein>
<feature type="non-terminal residue" evidence="2">
    <location>
        <position position="1"/>
    </location>
</feature>
<sequence>SKSGPLPSDIVLNSRKDSHYMVIITRSGRKLYETTPIGAEQVEELASETELIVEDEVERLNLAKHVEREVTENSQGDKGKAKGKE</sequence>
<dbReference type="Proteomes" id="UP000823775">
    <property type="component" value="Unassembled WGS sequence"/>
</dbReference>
<keyword evidence="3" id="KW-1185">Reference proteome</keyword>
<accession>A0ABS8TN98</accession>
<evidence type="ECO:0000313" key="2">
    <source>
        <dbReference type="EMBL" id="MCD7473015.1"/>
    </source>
</evidence>
<organism evidence="2 3">
    <name type="scientific">Datura stramonium</name>
    <name type="common">Jimsonweed</name>
    <name type="synonym">Common thornapple</name>
    <dbReference type="NCBI Taxonomy" id="4076"/>
    <lineage>
        <taxon>Eukaryota</taxon>
        <taxon>Viridiplantae</taxon>
        <taxon>Streptophyta</taxon>
        <taxon>Embryophyta</taxon>
        <taxon>Tracheophyta</taxon>
        <taxon>Spermatophyta</taxon>
        <taxon>Magnoliopsida</taxon>
        <taxon>eudicotyledons</taxon>
        <taxon>Gunneridae</taxon>
        <taxon>Pentapetalae</taxon>
        <taxon>asterids</taxon>
        <taxon>lamiids</taxon>
        <taxon>Solanales</taxon>
        <taxon>Solanaceae</taxon>
        <taxon>Solanoideae</taxon>
        <taxon>Datureae</taxon>
        <taxon>Datura</taxon>
    </lineage>
</organism>
<evidence type="ECO:0000313" key="3">
    <source>
        <dbReference type="Proteomes" id="UP000823775"/>
    </source>
</evidence>
<proteinExistence type="predicted"/>
<feature type="region of interest" description="Disordered" evidence="1">
    <location>
        <begin position="64"/>
        <end position="85"/>
    </location>
</feature>
<reference evidence="2 3" key="1">
    <citation type="journal article" date="2021" name="BMC Genomics">
        <title>Datura genome reveals duplications of psychoactive alkaloid biosynthetic genes and high mutation rate following tissue culture.</title>
        <authorList>
            <person name="Rajewski A."/>
            <person name="Carter-House D."/>
            <person name="Stajich J."/>
            <person name="Litt A."/>
        </authorList>
    </citation>
    <scope>NUCLEOTIDE SEQUENCE [LARGE SCALE GENOMIC DNA]</scope>
    <source>
        <strain evidence="2">AR-01</strain>
    </source>
</reference>
<name>A0ABS8TN98_DATST</name>
<evidence type="ECO:0000256" key="1">
    <source>
        <dbReference type="SAM" id="MobiDB-lite"/>
    </source>
</evidence>
<feature type="non-terminal residue" evidence="2">
    <location>
        <position position="85"/>
    </location>
</feature>
<dbReference type="EMBL" id="JACEIK010001904">
    <property type="protein sequence ID" value="MCD7473015.1"/>
    <property type="molecule type" value="Genomic_DNA"/>
</dbReference>